<keyword evidence="3" id="KW-1185">Reference proteome</keyword>
<dbReference type="Gene3D" id="1.10.1220.10">
    <property type="entry name" value="Met repressor-like"/>
    <property type="match status" value="1"/>
</dbReference>
<evidence type="ECO:0000259" key="1">
    <source>
        <dbReference type="Pfam" id="PF22513"/>
    </source>
</evidence>
<dbReference type="OrthoDB" id="2389872at2"/>
<reference evidence="2 3" key="1">
    <citation type="journal article" date="2016" name="Int. J. Syst. Evol. Microbiol.">
        <title>Tessaracoccus flavus sp. nov., isolated from the drainage system of a lindane-producing factory.</title>
        <authorList>
            <person name="Kumari R."/>
            <person name="Singh P."/>
            <person name="Schumann P."/>
            <person name="Lal R."/>
        </authorList>
    </citation>
    <scope>NUCLEOTIDE SEQUENCE [LARGE SCALE GENOMIC DNA]</scope>
    <source>
        <strain evidence="2 3">RP1T</strain>
    </source>
</reference>
<dbReference type="InterPro" id="IPR053853">
    <property type="entry name" value="FitA-like_RHH"/>
</dbReference>
<proteinExistence type="predicted"/>
<accession>A0A1Q2CF22</accession>
<dbReference type="KEGG" id="tfl:RPIT_07810"/>
<dbReference type="InterPro" id="IPR010985">
    <property type="entry name" value="Ribbon_hlx_hlx"/>
</dbReference>
<dbReference type="SUPFAM" id="SSF47598">
    <property type="entry name" value="Ribbon-helix-helix"/>
    <property type="match status" value="1"/>
</dbReference>
<name>A0A1Q2CF22_9ACTN</name>
<sequence>MSSLTIRQLNEHTHARLRGRAAKHGRSVEAEVRAILDAAVDLPDENILLALHTAISEVGGVELQVPVRDDLPRPVDLS</sequence>
<protein>
    <submittedName>
        <fullName evidence="2">Toxin-antitoxin system antitoxin subunit</fullName>
    </submittedName>
</protein>
<dbReference type="InterPro" id="IPR013321">
    <property type="entry name" value="Arc_rbn_hlx_hlx"/>
</dbReference>
<organism evidence="2 3">
    <name type="scientific">Tessaracoccus flavus</name>
    <dbReference type="NCBI Taxonomy" id="1610493"/>
    <lineage>
        <taxon>Bacteria</taxon>
        <taxon>Bacillati</taxon>
        <taxon>Actinomycetota</taxon>
        <taxon>Actinomycetes</taxon>
        <taxon>Propionibacteriales</taxon>
        <taxon>Propionibacteriaceae</taxon>
        <taxon>Tessaracoccus</taxon>
    </lineage>
</organism>
<gene>
    <name evidence="2" type="ORF">RPIT_07810</name>
</gene>
<dbReference type="Proteomes" id="UP000188324">
    <property type="component" value="Chromosome"/>
</dbReference>
<evidence type="ECO:0000313" key="3">
    <source>
        <dbReference type="Proteomes" id="UP000188324"/>
    </source>
</evidence>
<dbReference type="AlphaFoldDB" id="A0A1Q2CF22"/>
<dbReference type="STRING" id="1610493.RPIT_07810"/>
<feature type="domain" description="Antitoxin FitA-like ribbon-helix-helix" evidence="1">
    <location>
        <begin position="3"/>
        <end position="40"/>
    </location>
</feature>
<evidence type="ECO:0000313" key="2">
    <source>
        <dbReference type="EMBL" id="AQP44722.1"/>
    </source>
</evidence>
<dbReference type="RefSeq" id="WP_077342072.1">
    <property type="nucleotide sequence ID" value="NZ_CP019605.1"/>
</dbReference>
<dbReference type="Pfam" id="PF22513">
    <property type="entry name" value="FitA-like_RHH"/>
    <property type="match status" value="1"/>
</dbReference>
<dbReference type="GO" id="GO:0006355">
    <property type="term" value="P:regulation of DNA-templated transcription"/>
    <property type="evidence" value="ECO:0007669"/>
    <property type="project" value="InterPro"/>
</dbReference>
<dbReference type="EMBL" id="CP019605">
    <property type="protein sequence ID" value="AQP44722.1"/>
    <property type="molecule type" value="Genomic_DNA"/>
</dbReference>